<dbReference type="OrthoDB" id="1813253at2759"/>
<dbReference type="AlphaFoldDB" id="A0A834G1X2"/>
<evidence type="ECO:0000313" key="3">
    <source>
        <dbReference type="Proteomes" id="UP000626092"/>
    </source>
</evidence>
<feature type="region of interest" description="Disordered" evidence="1">
    <location>
        <begin position="53"/>
        <end position="73"/>
    </location>
</feature>
<protein>
    <submittedName>
        <fullName evidence="2">Uncharacterized protein</fullName>
    </submittedName>
</protein>
<sequence length="73" mass="7684">MAGVIAIQPESGFLKQLPEPIVPSLDLPYTEEECQPLPPAEDDAEMVDVPLAEPQGNVEGGTGIVATNDQPVD</sequence>
<accession>A0A834G1X2</accession>
<reference evidence="2" key="1">
    <citation type="submission" date="2019-11" db="EMBL/GenBank/DDBJ databases">
        <authorList>
            <person name="Liu Y."/>
            <person name="Hou J."/>
            <person name="Li T.-Q."/>
            <person name="Guan C.-H."/>
            <person name="Wu X."/>
            <person name="Wu H.-Z."/>
            <person name="Ling F."/>
            <person name="Zhang R."/>
            <person name="Shi X.-G."/>
            <person name="Ren J.-P."/>
            <person name="Chen E.-F."/>
            <person name="Sun J.-M."/>
        </authorList>
    </citation>
    <scope>NUCLEOTIDE SEQUENCE</scope>
    <source>
        <strain evidence="2">Adult_tree_wgs_1</strain>
        <tissue evidence="2">Leaves</tissue>
    </source>
</reference>
<organism evidence="2 3">
    <name type="scientific">Rhododendron simsii</name>
    <name type="common">Sims's rhododendron</name>
    <dbReference type="NCBI Taxonomy" id="118357"/>
    <lineage>
        <taxon>Eukaryota</taxon>
        <taxon>Viridiplantae</taxon>
        <taxon>Streptophyta</taxon>
        <taxon>Embryophyta</taxon>
        <taxon>Tracheophyta</taxon>
        <taxon>Spermatophyta</taxon>
        <taxon>Magnoliopsida</taxon>
        <taxon>eudicotyledons</taxon>
        <taxon>Gunneridae</taxon>
        <taxon>Pentapetalae</taxon>
        <taxon>asterids</taxon>
        <taxon>Ericales</taxon>
        <taxon>Ericaceae</taxon>
        <taxon>Ericoideae</taxon>
        <taxon>Rhodoreae</taxon>
        <taxon>Rhododendron</taxon>
    </lineage>
</organism>
<evidence type="ECO:0000256" key="1">
    <source>
        <dbReference type="SAM" id="MobiDB-lite"/>
    </source>
</evidence>
<gene>
    <name evidence="2" type="ORF">RHSIM_RhsimUnG0084400</name>
</gene>
<proteinExistence type="predicted"/>
<evidence type="ECO:0000313" key="2">
    <source>
        <dbReference type="EMBL" id="KAF7114526.1"/>
    </source>
</evidence>
<dbReference type="Proteomes" id="UP000626092">
    <property type="component" value="Unassembled WGS sequence"/>
</dbReference>
<dbReference type="EMBL" id="WJXA01000206">
    <property type="protein sequence ID" value="KAF7114526.1"/>
    <property type="molecule type" value="Genomic_DNA"/>
</dbReference>
<name>A0A834G1X2_RHOSS</name>
<keyword evidence="3" id="KW-1185">Reference proteome</keyword>
<comment type="caution">
    <text evidence="2">The sequence shown here is derived from an EMBL/GenBank/DDBJ whole genome shotgun (WGS) entry which is preliminary data.</text>
</comment>